<proteinExistence type="predicted"/>
<dbReference type="Gene3D" id="2.60.120.330">
    <property type="entry name" value="B-lactam Antibiotic, Isopenicillin N Synthase, Chain"/>
    <property type="match status" value="1"/>
</dbReference>
<feature type="domain" description="Isopenicillin N synthase-like Fe(2+) 2OG dioxygenase" evidence="1">
    <location>
        <begin position="156"/>
        <end position="232"/>
    </location>
</feature>
<dbReference type="InterPro" id="IPR044861">
    <property type="entry name" value="IPNS-like_FE2OG_OXY"/>
</dbReference>
<dbReference type="SUPFAM" id="SSF51197">
    <property type="entry name" value="Clavaminate synthase-like"/>
    <property type="match status" value="1"/>
</dbReference>
<evidence type="ECO:0000313" key="2">
    <source>
        <dbReference type="EMBL" id="EPS99724.1"/>
    </source>
</evidence>
<dbReference type="Pfam" id="PF03171">
    <property type="entry name" value="2OG-FeII_Oxy"/>
    <property type="match status" value="1"/>
</dbReference>
<name>S8FN40_FOMSC</name>
<keyword evidence="3" id="KW-1185">Reference proteome</keyword>
<dbReference type="STRING" id="743788.S8FN40"/>
<dbReference type="InterPro" id="IPR050231">
    <property type="entry name" value="Iron_ascorbate_oxido_reductase"/>
</dbReference>
<dbReference type="InterPro" id="IPR027443">
    <property type="entry name" value="IPNS-like_sf"/>
</dbReference>
<dbReference type="EMBL" id="KE504154">
    <property type="protein sequence ID" value="EPS99724.1"/>
    <property type="molecule type" value="Genomic_DNA"/>
</dbReference>
<dbReference type="PANTHER" id="PTHR47990">
    <property type="entry name" value="2-OXOGLUTARATE (2OG) AND FE(II)-DEPENDENT OXYGENASE SUPERFAMILY PROTEIN-RELATED"/>
    <property type="match status" value="1"/>
</dbReference>
<dbReference type="Proteomes" id="UP000015241">
    <property type="component" value="Unassembled WGS sequence"/>
</dbReference>
<dbReference type="InParanoid" id="S8FN40"/>
<dbReference type="AlphaFoldDB" id="S8FN40"/>
<organism evidence="2 3">
    <name type="scientific">Fomitopsis schrenkii</name>
    <name type="common">Brown rot fungus</name>
    <dbReference type="NCBI Taxonomy" id="2126942"/>
    <lineage>
        <taxon>Eukaryota</taxon>
        <taxon>Fungi</taxon>
        <taxon>Dikarya</taxon>
        <taxon>Basidiomycota</taxon>
        <taxon>Agaricomycotina</taxon>
        <taxon>Agaricomycetes</taxon>
        <taxon>Polyporales</taxon>
        <taxon>Fomitopsis</taxon>
    </lineage>
</organism>
<gene>
    <name evidence="2" type="ORF">FOMPIDRAFT_129139</name>
</gene>
<dbReference type="OrthoDB" id="406156at2759"/>
<reference evidence="2 3" key="1">
    <citation type="journal article" date="2012" name="Science">
        <title>The Paleozoic origin of enzymatic lignin decomposition reconstructed from 31 fungal genomes.</title>
        <authorList>
            <person name="Floudas D."/>
            <person name="Binder M."/>
            <person name="Riley R."/>
            <person name="Barry K."/>
            <person name="Blanchette R.A."/>
            <person name="Henrissat B."/>
            <person name="Martinez A.T."/>
            <person name="Otillar R."/>
            <person name="Spatafora J.W."/>
            <person name="Yadav J.S."/>
            <person name="Aerts A."/>
            <person name="Benoit I."/>
            <person name="Boyd A."/>
            <person name="Carlson A."/>
            <person name="Copeland A."/>
            <person name="Coutinho P.M."/>
            <person name="de Vries R.P."/>
            <person name="Ferreira P."/>
            <person name="Findley K."/>
            <person name="Foster B."/>
            <person name="Gaskell J."/>
            <person name="Glotzer D."/>
            <person name="Gorecki P."/>
            <person name="Heitman J."/>
            <person name="Hesse C."/>
            <person name="Hori C."/>
            <person name="Igarashi K."/>
            <person name="Jurgens J.A."/>
            <person name="Kallen N."/>
            <person name="Kersten P."/>
            <person name="Kohler A."/>
            <person name="Kuees U."/>
            <person name="Kumar T.K.A."/>
            <person name="Kuo A."/>
            <person name="LaButti K."/>
            <person name="Larrondo L.F."/>
            <person name="Lindquist E."/>
            <person name="Ling A."/>
            <person name="Lombard V."/>
            <person name="Lucas S."/>
            <person name="Lundell T."/>
            <person name="Martin R."/>
            <person name="McLaughlin D.J."/>
            <person name="Morgenstern I."/>
            <person name="Morin E."/>
            <person name="Murat C."/>
            <person name="Nagy L.G."/>
            <person name="Nolan M."/>
            <person name="Ohm R.A."/>
            <person name="Patyshakuliyeva A."/>
            <person name="Rokas A."/>
            <person name="Ruiz-Duenas F.J."/>
            <person name="Sabat G."/>
            <person name="Salamov A."/>
            <person name="Samejima M."/>
            <person name="Schmutz J."/>
            <person name="Slot J.C."/>
            <person name="St John F."/>
            <person name="Stenlid J."/>
            <person name="Sun H."/>
            <person name="Sun S."/>
            <person name="Syed K."/>
            <person name="Tsang A."/>
            <person name="Wiebenga A."/>
            <person name="Young D."/>
            <person name="Pisabarro A."/>
            <person name="Eastwood D.C."/>
            <person name="Martin F."/>
            <person name="Cullen D."/>
            <person name="Grigoriev I.V."/>
            <person name="Hibbett D.S."/>
        </authorList>
    </citation>
    <scope>NUCLEOTIDE SEQUENCE</scope>
    <source>
        <strain evidence="3">FP-58527</strain>
    </source>
</reference>
<evidence type="ECO:0000259" key="1">
    <source>
        <dbReference type="Pfam" id="PF03171"/>
    </source>
</evidence>
<dbReference type="eggNOG" id="KOG0143">
    <property type="taxonomic scope" value="Eukaryota"/>
</dbReference>
<accession>S8FN40</accession>
<dbReference type="HOGENOM" id="CLU_010119_4_2_1"/>
<protein>
    <recommendedName>
        <fullName evidence="1">Isopenicillin N synthase-like Fe(2+) 2OG dioxygenase domain-containing protein</fullName>
    </recommendedName>
</protein>
<sequence length="286" mass="30834">MAGVTSFPLFPDDVPTHPLLVMFAMGAETMALPMEEKMKCEHGDDGISFGYGVLQGCATREMGTLDTAEFINVSKEDAIAWPEQVHRAYPPTVNAHMASTITLFIEKSLEVNNALLAVLNEKLGLSDGTLLAKHDLREHSGSEARCIRSPPMPAGSTPDKAALGSHTDFGSLSFLHNRLGGLQVMVPGSSTWLYVKSIPGHAICNLGDAMTILSGGILKSKLHRVVSPSKARAQYVRWPGNSIVLRPLIEDGALIATAVANSPSAKFGTEVTAQEWFARRIMNQRI</sequence>
<evidence type="ECO:0000313" key="3">
    <source>
        <dbReference type="Proteomes" id="UP000015241"/>
    </source>
</evidence>